<keyword evidence="12 17" id="KW-0496">Mitochondrion</keyword>
<keyword evidence="13 16" id="KW-0472">Membrane</keyword>
<geneLocation type="mitochondrion" evidence="17"/>
<evidence type="ECO:0000256" key="13">
    <source>
        <dbReference type="ARBA" id="ARBA00023136"/>
    </source>
</evidence>
<dbReference type="GO" id="GO:0008137">
    <property type="term" value="F:NADH dehydrogenase (ubiquinone) activity"/>
    <property type="evidence" value="ECO:0007669"/>
    <property type="project" value="UniProtKB-EC"/>
</dbReference>
<evidence type="ECO:0000256" key="5">
    <source>
        <dbReference type="ARBA" id="ARBA00022448"/>
    </source>
</evidence>
<keyword evidence="11" id="KW-0520">NAD</keyword>
<accession>A0A191ZR62</accession>
<keyword evidence="10 16" id="KW-1133">Transmembrane helix</keyword>
<organism evidence="17">
    <name type="scientific">Berosus affinis</name>
    <dbReference type="NCBI Taxonomy" id="877818"/>
    <lineage>
        <taxon>Eukaryota</taxon>
        <taxon>Metazoa</taxon>
        <taxon>Ecdysozoa</taxon>
        <taxon>Arthropoda</taxon>
        <taxon>Hexapoda</taxon>
        <taxon>Insecta</taxon>
        <taxon>Pterygota</taxon>
        <taxon>Neoptera</taxon>
        <taxon>Endopterygota</taxon>
        <taxon>Coleoptera</taxon>
        <taxon>Polyphaga</taxon>
        <taxon>Staphyliniformia</taxon>
        <taxon>Hydrophilidae</taxon>
        <taxon>Hydrophilinae</taxon>
        <taxon>Berosus</taxon>
    </lineage>
</organism>
<dbReference type="EMBL" id="KT876883">
    <property type="protein sequence ID" value="ANJ70347.1"/>
    <property type="molecule type" value="Genomic_DNA"/>
</dbReference>
<gene>
    <name evidence="17" type="primary">nad6</name>
</gene>
<sequence>MLWILTMNIIFLMSMMIILVNHPMTMGFTLLFQTTMIALMTSMMGSTSWFSYILFLIMVSGMLVLFIYMTSIASNEKFKFSNSWMLITVPIIASTIYMISDKLMTNYNMFKYEQIQNIPFENTLTKFMNFPFNYLMIMLIVYLFFTLIAVVKISMIKYGPLRQLN</sequence>
<dbReference type="EC" id="7.1.1.2" evidence="3"/>
<feature type="transmembrane region" description="Helical" evidence="16">
    <location>
        <begin position="9"/>
        <end position="29"/>
    </location>
</feature>
<keyword evidence="6" id="KW-0679">Respiratory chain</keyword>
<keyword evidence="7 16" id="KW-0812">Transmembrane</keyword>
<evidence type="ECO:0000256" key="6">
    <source>
        <dbReference type="ARBA" id="ARBA00022660"/>
    </source>
</evidence>
<proteinExistence type="inferred from homology"/>
<comment type="catalytic activity">
    <reaction evidence="15">
        <text>a ubiquinone + NADH + 5 H(+)(in) = a ubiquinol + NAD(+) + 4 H(+)(out)</text>
        <dbReference type="Rhea" id="RHEA:29091"/>
        <dbReference type="Rhea" id="RHEA-COMP:9565"/>
        <dbReference type="Rhea" id="RHEA-COMP:9566"/>
        <dbReference type="ChEBI" id="CHEBI:15378"/>
        <dbReference type="ChEBI" id="CHEBI:16389"/>
        <dbReference type="ChEBI" id="CHEBI:17976"/>
        <dbReference type="ChEBI" id="CHEBI:57540"/>
        <dbReference type="ChEBI" id="CHEBI:57945"/>
        <dbReference type="EC" id="7.1.1.2"/>
    </reaction>
</comment>
<keyword evidence="5" id="KW-0813">Transport</keyword>
<comment type="similarity">
    <text evidence="2">Belongs to the complex I subunit 6 family.</text>
</comment>
<evidence type="ECO:0000256" key="3">
    <source>
        <dbReference type="ARBA" id="ARBA00012944"/>
    </source>
</evidence>
<dbReference type="PANTHER" id="PTHR11435:SF1">
    <property type="entry name" value="NADH-UBIQUINONE OXIDOREDUCTASE CHAIN 6"/>
    <property type="match status" value="1"/>
</dbReference>
<evidence type="ECO:0000256" key="4">
    <source>
        <dbReference type="ARBA" id="ARBA00021095"/>
    </source>
</evidence>
<dbReference type="PANTHER" id="PTHR11435">
    <property type="entry name" value="NADH UBIQUINONE OXIDOREDUCTASE SUBUNIT ND6"/>
    <property type="match status" value="1"/>
</dbReference>
<feature type="transmembrane region" description="Helical" evidence="16">
    <location>
        <begin position="132"/>
        <end position="153"/>
    </location>
</feature>
<evidence type="ECO:0000256" key="7">
    <source>
        <dbReference type="ARBA" id="ARBA00022692"/>
    </source>
</evidence>
<evidence type="ECO:0000256" key="8">
    <source>
        <dbReference type="ARBA" id="ARBA00022967"/>
    </source>
</evidence>
<comment type="subcellular location">
    <subcellularLocation>
        <location evidence="1">Mitochondrion membrane</location>
        <topology evidence="1">Multi-pass membrane protein</topology>
    </subcellularLocation>
</comment>
<name>A0A191ZR62_9COLE</name>
<evidence type="ECO:0000256" key="2">
    <source>
        <dbReference type="ARBA" id="ARBA00005698"/>
    </source>
</evidence>
<keyword evidence="9" id="KW-0249">Electron transport</keyword>
<dbReference type="AlphaFoldDB" id="A0A191ZR62"/>
<evidence type="ECO:0000256" key="15">
    <source>
        <dbReference type="ARBA" id="ARBA00049551"/>
    </source>
</evidence>
<feature type="transmembrane region" description="Helical" evidence="16">
    <location>
        <begin position="49"/>
        <end position="68"/>
    </location>
</feature>
<keyword evidence="8" id="KW-1278">Translocase</keyword>
<evidence type="ECO:0000256" key="16">
    <source>
        <dbReference type="SAM" id="Phobius"/>
    </source>
</evidence>
<dbReference type="InterPro" id="IPR050269">
    <property type="entry name" value="ComplexI_Subunit6"/>
</dbReference>
<evidence type="ECO:0000256" key="12">
    <source>
        <dbReference type="ARBA" id="ARBA00023128"/>
    </source>
</evidence>
<feature type="transmembrane region" description="Helical" evidence="16">
    <location>
        <begin position="80"/>
        <end position="99"/>
    </location>
</feature>
<dbReference type="GO" id="GO:0031966">
    <property type="term" value="C:mitochondrial membrane"/>
    <property type="evidence" value="ECO:0007669"/>
    <property type="project" value="UniProtKB-SubCell"/>
</dbReference>
<evidence type="ECO:0000256" key="9">
    <source>
        <dbReference type="ARBA" id="ARBA00022982"/>
    </source>
</evidence>
<evidence type="ECO:0000256" key="10">
    <source>
        <dbReference type="ARBA" id="ARBA00022989"/>
    </source>
</evidence>
<evidence type="ECO:0000256" key="11">
    <source>
        <dbReference type="ARBA" id="ARBA00023027"/>
    </source>
</evidence>
<evidence type="ECO:0000256" key="1">
    <source>
        <dbReference type="ARBA" id="ARBA00004225"/>
    </source>
</evidence>
<reference evidence="17" key="1">
    <citation type="journal article" date="2016" name="Mol. Ecol. Resour.">
        <title>Lessons from genome skimming of arthropod-preserving ethanol.</title>
        <authorList>
            <person name="Linard B."/>
            <person name="Arribas P."/>
            <person name="Andujar C."/>
            <person name="Crampton-Platt A."/>
            <person name="Vogler A.P."/>
        </authorList>
    </citation>
    <scope>NUCLEOTIDE SEQUENCE</scope>
</reference>
<evidence type="ECO:0000256" key="14">
    <source>
        <dbReference type="ARBA" id="ARBA00031019"/>
    </source>
</evidence>
<protein>
    <recommendedName>
        <fullName evidence="4">NADH-ubiquinone oxidoreductase chain 6</fullName>
        <ecNumber evidence="3">7.1.1.2</ecNumber>
    </recommendedName>
    <alternativeName>
        <fullName evidence="14">NADH dehydrogenase subunit 6</fullName>
    </alternativeName>
</protein>
<evidence type="ECO:0000313" key="17">
    <source>
        <dbReference type="EMBL" id="ANJ70347.1"/>
    </source>
</evidence>